<evidence type="ECO:0000256" key="1">
    <source>
        <dbReference type="SAM" id="Phobius"/>
    </source>
</evidence>
<comment type="caution">
    <text evidence="3">The sequence shown here is derived from an EMBL/GenBank/DDBJ whole genome shotgun (WGS) entry which is preliminary data.</text>
</comment>
<keyword evidence="4" id="KW-1185">Reference proteome</keyword>
<gene>
    <name evidence="3" type="ORF">EH105704_04_00160</name>
</gene>
<feature type="domain" description="STY4199-like HEPN" evidence="2">
    <location>
        <begin position="1"/>
        <end position="282"/>
    </location>
</feature>
<keyword evidence="1" id="KW-1133">Transmembrane helix</keyword>
<dbReference type="GeneID" id="92830489"/>
<keyword evidence="1" id="KW-0472">Membrane</keyword>
<evidence type="ECO:0000313" key="3">
    <source>
        <dbReference type="EMBL" id="GAB51774.1"/>
    </source>
</evidence>
<feature type="transmembrane region" description="Helical" evidence="1">
    <location>
        <begin position="335"/>
        <end position="359"/>
    </location>
</feature>
<dbReference type="Proteomes" id="UP000010297">
    <property type="component" value="Unassembled WGS sequence"/>
</dbReference>
<accession>H5V1B6</accession>
<dbReference type="EMBL" id="BAFF01000004">
    <property type="protein sequence ID" value="GAB51774.1"/>
    <property type="molecule type" value="Genomic_DNA"/>
</dbReference>
<dbReference type="RefSeq" id="WP_002435216.1">
    <property type="nucleotide sequence ID" value="NZ_BAFF01000004.1"/>
</dbReference>
<sequence>MARSAQLIAREQFEAALQVIRQASQEILSLLGNPVSEAKDPQWFLQQMDNARQNIGSWGLVAKRLHINDAELSQFTLQLRHLQQLVPQYESGAEVSSAALIAALRFVATLELVRMRQPLLHYSTELALSQPPQPRDASVQLRGLELTLKALIREAWPDEVKLVNHLKILFGANKVRRWLKFAKPGDILSGMQFSELAQLIVDKKEFASHYADHFPPGSALSFLIEPRKTLQTFLDDVRLIRNHALNQQPLSSAHMTLLENYSAAITAPLQQRYVKGKTQVFPSGLSQCDDAELDAFFADAAQKHQAMSGDIFEIRDTIDSPRHKPPRTREQREQLVVGALWSVVGAVAVALAIGGLHLVSATHTPVQANPPAAYVAPQQPDEGLENTPRQQLIRLGVSWDENHFRAAIDRDDDRIARLFLQAGMAWKVSWTEQALANEQNKVLGLLLSYRLQMNEPKPCRRMIAALGHALYQGSTLTDIRKSYLQAFCRTPPVVKRQANDYANALARARATGEKNDAKWAAIQKAIYEEIN</sequence>
<reference evidence="3 4" key="1">
    <citation type="submission" date="2012-02" db="EMBL/GenBank/DDBJ databases">
        <title>Whole genome shotgun sequence of Escherichia hermannii NBRC 105704.</title>
        <authorList>
            <person name="Yoshida I."/>
            <person name="Hosoyama A."/>
            <person name="Tsuchikane K."/>
            <person name="Katsumata H."/>
            <person name="Yamazaki S."/>
            <person name="Fujita N."/>
        </authorList>
    </citation>
    <scope>NUCLEOTIDE SEQUENCE [LARGE SCALE GENOMIC DNA]</scope>
    <source>
        <strain evidence="3 4">NBRC 105704</strain>
    </source>
</reference>
<dbReference type="AlphaFoldDB" id="H5V1B6"/>
<evidence type="ECO:0000313" key="4">
    <source>
        <dbReference type="Proteomes" id="UP000010297"/>
    </source>
</evidence>
<evidence type="ECO:0000259" key="2">
    <source>
        <dbReference type="Pfam" id="PF18729"/>
    </source>
</evidence>
<dbReference type="eggNOG" id="ENOG502ZA3Q">
    <property type="taxonomic scope" value="Bacteria"/>
</dbReference>
<proteinExistence type="predicted"/>
<organism evidence="3 4">
    <name type="scientific">Atlantibacter hermannii NBRC 105704</name>
    <dbReference type="NCBI Taxonomy" id="1115512"/>
    <lineage>
        <taxon>Bacteria</taxon>
        <taxon>Pseudomonadati</taxon>
        <taxon>Pseudomonadota</taxon>
        <taxon>Gammaproteobacteria</taxon>
        <taxon>Enterobacterales</taxon>
        <taxon>Enterobacteriaceae</taxon>
        <taxon>Atlantibacter</taxon>
    </lineage>
</organism>
<dbReference type="InterPro" id="IPR040816">
    <property type="entry name" value="STY4199_HEPN_dom"/>
</dbReference>
<name>H5V1B6_ATLHE</name>
<dbReference type="Pfam" id="PF18729">
    <property type="entry name" value="HEPN_STY4199"/>
    <property type="match status" value="1"/>
</dbReference>
<protein>
    <recommendedName>
        <fullName evidence="2">STY4199-like HEPN domain-containing protein</fullName>
    </recommendedName>
</protein>
<keyword evidence="1" id="KW-0812">Transmembrane</keyword>